<organism evidence="2 3">
    <name type="scientific">Runella aurantiaca</name>
    <dbReference type="NCBI Taxonomy" id="2282308"/>
    <lineage>
        <taxon>Bacteria</taxon>
        <taxon>Pseudomonadati</taxon>
        <taxon>Bacteroidota</taxon>
        <taxon>Cytophagia</taxon>
        <taxon>Cytophagales</taxon>
        <taxon>Spirosomataceae</taxon>
        <taxon>Runella</taxon>
    </lineage>
</organism>
<keyword evidence="3" id="KW-1185">Reference proteome</keyword>
<reference evidence="2 3" key="1">
    <citation type="submission" date="2018-07" db="EMBL/GenBank/DDBJ databases">
        <title>Genome analysis of Runella aurantiaca.</title>
        <authorList>
            <person name="Yang X."/>
        </authorList>
    </citation>
    <scope>NUCLEOTIDE SEQUENCE [LARGE SCALE GENOMIC DNA]</scope>
    <source>
        <strain evidence="2 3">YX9</strain>
    </source>
</reference>
<dbReference type="AlphaFoldDB" id="A0A369IDH8"/>
<dbReference type="RefSeq" id="WP_114459680.1">
    <property type="nucleotide sequence ID" value="NZ_QPIW01000002.1"/>
</dbReference>
<keyword evidence="1" id="KW-0472">Membrane</keyword>
<evidence type="ECO:0000313" key="2">
    <source>
        <dbReference type="EMBL" id="RDB07092.1"/>
    </source>
</evidence>
<keyword evidence="1" id="KW-0812">Transmembrane</keyword>
<feature type="transmembrane region" description="Helical" evidence="1">
    <location>
        <begin position="109"/>
        <end position="133"/>
    </location>
</feature>
<dbReference type="Proteomes" id="UP000253141">
    <property type="component" value="Unassembled WGS sequence"/>
</dbReference>
<dbReference type="OrthoDB" id="894278at2"/>
<name>A0A369IDH8_9BACT</name>
<evidence type="ECO:0000256" key="1">
    <source>
        <dbReference type="SAM" id="Phobius"/>
    </source>
</evidence>
<keyword evidence="1" id="KW-1133">Transmembrane helix</keyword>
<gene>
    <name evidence="2" type="ORF">DVG78_03450</name>
</gene>
<comment type="caution">
    <text evidence="2">The sequence shown here is derived from an EMBL/GenBank/DDBJ whole genome shotgun (WGS) entry which is preliminary data.</text>
</comment>
<accession>A0A369IDH8</accession>
<sequence>METKLLLPNRYKRLGWIIFVPCLILTILSILQLTPALSFFDGEHILSQWTTIKVPEKGTLEALFDETSNDLAGEILMTLTAIGFFFVAFSRERTDDEWIMRVRLESLLWAFYVHLGAFLLSVWLSYSLAFYAVLSWNMLTAPLVFLARFHWIVYVKPYLEERRATV</sequence>
<feature type="transmembrane region" description="Helical" evidence="1">
    <location>
        <begin position="71"/>
        <end position="89"/>
    </location>
</feature>
<feature type="transmembrane region" description="Helical" evidence="1">
    <location>
        <begin position="139"/>
        <end position="159"/>
    </location>
</feature>
<dbReference type="EMBL" id="QPIW01000002">
    <property type="protein sequence ID" value="RDB07092.1"/>
    <property type="molecule type" value="Genomic_DNA"/>
</dbReference>
<feature type="transmembrane region" description="Helical" evidence="1">
    <location>
        <begin position="14"/>
        <end position="33"/>
    </location>
</feature>
<protein>
    <submittedName>
        <fullName evidence="2">Uncharacterized protein</fullName>
    </submittedName>
</protein>
<proteinExistence type="predicted"/>
<evidence type="ECO:0000313" key="3">
    <source>
        <dbReference type="Proteomes" id="UP000253141"/>
    </source>
</evidence>